<comment type="caution">
    <text evidence="1">The sequence shown here is derived from an EMBL/GenBank/DDBJ whole genome shotgun (WGS) entry which is preliminary data.</text>
</comment>
<proteinExistence type="predicted"/>
<dbReference type="InterPro" id="IPR036514">
    <property type="entry name" value="SGNH_hydro_sf"/>
</dbReference>
<dbReference type="RefSeq" id="WP_180286959.1">
    <property type="nucleotide sequence ID" value="NZ_JABFDB010000067.1"/>
</dbReference>
<accession>A0ABX2TLE9</accession>
<keyword evidence="1" id="KW-0378">Hydrolase</keyword>
<keyword evidence="2" id="KW-1185">Reference proteome</keyword>
<evidence type="ECO:0000313" key="2">
    <source>
        <dbReference type="Proteomes" id="UP000584642"/>
    </source>
</evidence>
<protein>
    <submittedName>
        <fullName evidence="1">SGNH/GDSL hydrolase family protein</fullName>
    </submittedName>
</protein>
<dbReference type="EMBL" id="JABFDB010000067">
    <property type="protein sequence ID" value="NYZ25187.1"/>
    <property type="molecule type" value="Genomic_DNA"/>
</dbReference>
<evidence type="ECO:0000313" key="1">
    <source>
        <dbReference type="EMBL" id="NYZ25187.1"/>
    </source>
</evidence>
<reference evidence="1 2" key="1">
    <citation type="submission" date="2020-05" db="EMBL/GenBank/DDBJ databases">
        <title>Azospirillum oleiclasticum sp. nov, a nitrogen-fixing and heavy crude oil-emulsifying bacterium isolated from the crude oil of Yumen Oilfield.</title>
        <authorList>
            <person name="Wu D."/>
            <person name="Cai M."/>
            <person name="Zhang X."/>
        </authorList>
    </citation>
    <scope>NUCLEOTIDE SEQUENCE [LARGE SCALE GENOMIC DNA]</scope>
    <source>
        <strain evidence="1 2">ROY-1-1-2</strain>
    </source>
</reference>
<organism evidence="1 2">
    <name type="scientific">Azospirillum oleiclasticum</name>
    <dbReference type="NCBI Taxonomy" id="2735135"/>
    <lineage>
        <taxon>Bacteria</taxon>
        <taxon>Pseudomonadati</taxon>
        <taxon>Pseudomonadota</taxon>
        <taxon>Alphaproteobacteria</taxon>
        <taxon>Rhodospirillales</taxon>
        <taxon>Azospirillaceae</taxon>
        <taxon>Azospirillum</taxon>
    </lineage>
</organism>
<sequence>MNLMPVQILYHPSEIDKSLPNYVYGTGSCSTVFMEQASKIGLRVDGFIQTDCEENKVFFGKKVWNVRDFPNTNEKTNIIIASDQFQYIALVISVFFNKNSVIWNAYYFVNTIKQITLHESNYANSDAFFKSIQEKRWDDFGYDNSKKIKSDIIVIGDSFSYHADWSNMYPHRSTINRSLPSLSTFLIEEYYKLVNIEYCEILVIHIGFPDLRNLMTVNPLQIYENVRNFCSARAAEGMACCLISIPPITKREKSRLFSMSSVFNLIAVEINSLFEAFSRANGHKFVNLWNDMVDEKGIKDEFLANDMIHYNRIGQNFMVRHVAQAISEWRPHDFSPTETAEPKS</sequence>
<dbReference type="Proteomes" id="UP000584642">
    <property type="component" value="Unassembled WGS sequence"/>
</dbReference>
<name>A0ABX2TLE9_9PROT</name>
<dbReference type="Gene3D" id="3.40.50.1110">
    <property type="entry name" value="SGNH hydrolase"/>
    <property type="match status" value="1"/>
</dbReference>
<dbReference type="CDD" id="cd00229">
    <property type="entry name" value="SGNH_hydrolase"/>
    <property type="match status" value="1"/>
</dbReference>
<dbReference type="GO" id="GO:0016787">
    <property type="term" value="F:hydrolase activity"/>
    <property type="evidence" value="ECO:0007669"/>
    <property type="project" value="UniProtKB-KW"/>
</dbReference>
<gene>
    <name evidence="1" type="ORF">HND93_36290</name>
</gene>
<dbReference type="SUPFAM" id="SSF52266">
    <property type="entry name" value="SGNH hydrolase"/>
    <property type="match status" value="1"/>
</dbReference>